<evidence type="ECO:0000313" key="2">
    <source>
        <dbReference type="Proteomes" id="UP000030512"/>
    </source>
</evidence>
<dbReference type="SUPFAM" id="SSF55729">
    <property type="entry name" value="Acyl-CoA N-acyltransferases (Nat)"/>
    <property type="match status" value="1"/>
</dbReference>
<organism evidence="1 2">
    <name type="scientific">Methylomonas denitrificans</name>
    <dbReference type="NCBI Taxonomy" id="1538553"/>
    <lineage>
        <taxon>Bacteria</taxon>
        <taxon>Pseudomonadati</taxon>
        <taxon>Pseudomonadota</taxon>
        <taxon>Gammaproteobacteria</taxon>
        <taxon>Methylococcales</taxon>
        <taxon>Methylococcaceae</taxon>
        <taxon>Methylomonas</taxon>
    </lineage>
</organism>
<dbReference type="Proteomes" id="UP000030512">
    <property type="component" value="Chromosome"/>
</dbReference>
<dbReference type="InterPro" id="IPR016181">
    <property type="entry name" value="Acyl_CoA_acyltransferase"/>
</dbReference>
<sequence length="212" mass="24373">MTVTVSPIALFNVEQGISVDAELWDAITEKQLADWEAEWNMELLLALQRLNRAGVERKHWPQSRHWNWRKKTECLQKMLAYPCFSIMCDGMTQGMMIVDTPSKRCRIECQKGKNLVYIEYIENAPWNRKELLFDPPRYRGIGSILIFAAIMLSKEEGFKGRIGLHSLPQANNFYANSCGMTDLGSDPNYQGLHYFEMTEQQAVAFITKGGQL</sequence>
<keyword evidence="2" id="KW-1185">Reference proteome</keyword>
<dbReference type="OrthoDB" id="6064764at2"/>
<proteinExistence type="predicted"/>
<accession>A0A126T337</accession>
<evidence type="ECO:0008006" key="3">
    <source>
        <dbReference type="Google" id="ProtNLM"/>
    </source>
</evidence>
<evidence type="ECO:0000313" key="1">
    <source>
        <dbReference type="EMBL" id="AMK76506.1"/>
    </source>
</evidence>
<name>A0A126T337_9GAMM</name>
<dbReference type="EMBL" id="CP014476">
    <property type="protein sequence ID" value="AMK76506.1"/>
    <property type="molecule type" value="Genomic_DNA"/>
</dbReference>
<reference evidence="1 2" key="1">
    <citation type="journal article" date="2015" name="Environ. Microbiol.">
        <title>Methane oxidation coupled to nitrate reduction under hypoxia by the Gammaproteobacterium Methylomonas denitrificans, sp. nov. type strain FJG1.</title>
        <authorList>
            <person name="Kits K.D."/>
            <person name="Klotz M.G."/>
            <person name="Stein L.Y."/>
        </authorList>
    </citation>
    <scope>NUCLEOTIDE SEQUENCE [LARGE SCALE GENOMIC DNA]</scope>
    <source>
        <strain evidence="1 2">FJG1</strain>
    </source>
</reference>
<dbReference type="RefSeq" id="WP_036274951.1">
    <property type="nucleotide sequence ID" value="NZ_CP014476.1"/>
</dbReference>
<gene>
    <name evidence="1" type="ORF">JT25_008370</name>
</gene>
<dbReference type="KEGG" id="mdn:JT25_008370"/>
<dbReference type="AlphaFoldDB" id="A0A126T337"/>
<dbReference type="STRING" id="1538553.JT25_008370"/>
<protein>
    <recommendedName>
        <fullName evidence="3">N-acetyltransferase domain-containing protein</fullName>
    </recommendedName>
</protein>